<comment type="caution">
    <text evidence="1">The sequence shown here is derived from an EMBL/GenBank/DDBJ whole genome shotgun (WGS) entry which is preliminary data.</text>
</comment>
<reference evidence="1" key="1">
    <citation type="submission" date="2016-10" db="EMBL/GenBank/DDBJ databases">
        <title>Sequence of Gallionella enrichment culture.</title>
        <authorList>
            <person name="Poehlein A."/>
            <person name="Muehling M."/>
            <person name="Daniel R."/>
        </authorList>
    </citation>
    <scope>NUCLEOTIDE SEQUENCE</scope>
</reference>
<accession>A0A1J5PYF6</accession>
<organism evidence="1">
    <name type="scientific">mine drainage metagenome</name>
    <dbReference type="NCBI Taxonomy" id="410659"/>
    <lineage>
        <taxon>unclassified sequences</taxon>
        <taxon>metagenomes</taxon>
        <taxon>ecological metagenomes</taxon>
    </lineage>
</organism>
<name>A0A1J5PYF6_9ZZZZ</name>
<dbReference type="EMBL" id="MLJW01003107">
    <property type="protein sequence ID" value="OIQ72847.1"/>
    <property type="molecule type" value="Genomic_DNA"/>
</dbReference>
<protein>
    <submittedName>
        <fullName evidence="1">Uncharacterized protein</fullName>
    </submittedName>
</protein>
<proteinExistence type="predicted"/>
<evidence type="ECO:0000313" key="1">
    <source>
        <dbReference type="EMBL" id="OIQ72847.1"/>
    </source>
</evidence>
<gene>
    <name evidence="1" type="ORF">GALL_455220</name>
</gene>
<sequence length="111" mass="11866">MACQQLSRSNGLHRFAQAHFITNQAAPGARSKQGTFDLVRVELDFEQLGQCLVVNAFGVGFGQHRLAMAGIALLGDELPHIVIATQVMAQLLRSLQQGRQAGVCALAQGPV</sequence>
<dbReference type="AlphaFoldDB" id="A0A1J5PYF6"/>